<name>A0ACC1TDF8_9APHY</name>
<evidence type="ECO:0000313" key="1">
    <source>
        <dbReference type="EMBL" id="KAJ3558714.1"/>
    </source>
</evidence>
<protein>
    <submittedName>
        <fullName evidence="1">Uncharacterized protein</fullName>
    </submittedName>
</protein>
<dbReference type="Proteomes" id="UP001148662">
    <property type="component" value="Unassembled WGS sequence"/>
</dbReference>
<accession>A0ACC1TDF8</accession>
<comment type="caution">
    <text evidence="1">The sequence shown here is derived from an EMBL/GenBank/DDBJ whole genome shotgun (WGS) entry which is preliminary data.</text>
</comment>
<proteinExistence type="predicted"/>
<sequence>MPCHSTQSLRYLYVLFGPTTTYAVFERMEGIENPPTIHDDSPLAEPPARLPSKLPPPGNLHLRVMLGKRISHGRVGVVYEATVSSEESSPELASYVHPPLVAKISRHKHCEDLEHEVYYYEELESLQGVVLPRCYGLFQTRIRHGLSVIPPDSDSEEPAGKGSCNLEDTDGEFVPAVAEPAPKTISGIVSVILLERLGGHLPVGKPLPAGTYEEIMDMYSDLAHLGIDHTDIRWANILYAQPSPPGFPSLPSPYTGKTYRWRLIDFDNALKSNDTLQGFYTYHESYVERLLGLLPSGYIVEPWE</sequence>
<organism evidence="1 2">
    <name type="scientific">Phlebia brevispora</name>
    <dbReference type="NCBI Taxonomy" id="194682"/>
    <lineage>
        <taxon>Eukaryota</taxon>
        <taxon>Fungi</taxon>
        <taxon>Dikarya</taxon>
        <taxon>Basidiomycota</taxon>
        <taxon>Agaricomycotina</taxon>
        <taxon>Agaricomycetes</taxon>
        <taxon>Polyporales</taxon>
        <taxon>Meruliaceae</taxon>
        <taxon>Phlebia</taxon>
    </lineage>
</organism>
<evidence type="ECO:0000313" key="2">
    <source>
        <dbReference type="Proteomes" id="UP001148662"/>
    </source>
</evidence>
<reference evidence="1" key="1">
    <citation type="submission" date="2022-07" db="EMBL/GenBank/DDBJ databases">
        <title>Genome Sequence of Phlebia brevispora.</title>
        <authorList>
            <person name="Buettner E."/>
        </authorList>
    </citation>
    <scope>NUCLEOTIDE SEQUENCE</scope>
    <source>
        <strain evidence="1">MPL23</strain>
    </source>
</reference>
<gene>
    <name evidence="1" type="ORF">NM688_g754</name>
</gene>
<dbReference type="EMBL" id="JANHOG010000070">
    <property type="protein sequence ID" value="KAJ3558714.1"/>
    <property type="molecule type" value="Genomic_DNA"/>
</dbReference>
<keyword evidence="2" id="KW-1185">Reference proteome</keyword>